<dbReference type="InterPro" id="IPR043502">
    <property type="entry name" value="DNA/RNA_pol_sf"/>
</dbReference>
<evidence type="ECO:0000256" key="1">
    <source>
        <dbReference type="SAM" id="MobiDB-lite"/>
    </source>
</evidence>
<dbReference type="Gene3D" id="3.30.70.270">
    <property type="match status" value="1"/>
</dbReference>
<comment type="caution">
    <text evidence="2">The sequence shown here is derived from an EMBL/GenBank/DDBJ whole genome shotgun (WGS) entry which is preliminary data.</text>
</comment>
<dbReference type="SUPFAM" id="SSF56672">
    <property type="entry name" value="DNA/RNA polymerases"/>
    <property type="match status" value="1"/>
</dbReference>
<organism evidence="2 3">
    <name type="scientific">Coilia grayii</name>
    <name type="common">Gray's grenadier anchovy</name>
    <dbReference type="NCBI Taxonomy" id="363190"/>
    <lineage>
        <taxon>Eukaryota</taxon>
        <taxon>Metazoa</taxon>
        <taxon>Chordata</taxon>
        <taxon>Craniata</taxon>
        <taxon>Vertebrata</taxon>
        <taxon>Euteleostomi</taxon>
        <taxon>Actinopterygii</taxon>
        <taxon>Neopterygii</taxon>
        <taxon>Teleostei</taxon>
        <taxon>Clupei</taxon>
        <taxon>Clupeiformes</taxon>
        <taxon>Clupeoidei</taxon>
        <taxon>Engraulidae</taxon>
        <taxon>Coilinae</taxon>
        <taxon>Coilia</taxon>
    </lineage>
</organism>
<gene>
    <name evidence="2" type="ORF">ACEWY4_007080</name>
</gene>
<evidence type="ECO:0000313" key="2">
    <source>
        <dbReference type="EMBL" id="KAL2097873.1"/>
    </source>
</evidence>
<dbReference type="Gene3D" id="3.10.10.10">
    <property type="entry name" value="HIV Type 1 Reverse Transcriptase, subunit A, domain 1"/>
    <property type="match status" value="1"/>
</dbReference>
<evidence type="ECO:0008006" key="4">
    <source>
        <dbReference type="Google" id="ProtNLM"/>
    </source>
</evidence>
<proteinExistence type="predicted"/>
<dbReference type="InterPro" id="IPR043128">
    <property type="entry name" value="Rev_trsase/Diguanyl_cyclase"/>
</dbReference>
<sequence length="371" mass="40512">MAFITEWSPPPTPGVCPSRSVSGIPREEPYAVTAGKRGISRGFVCGGVLPRWVFGTPGHSRASEPGGALNRTPAKALDEKAWDAAFAACQRAEASACQVEVQGVARLLRQPPVQLPPATETIVWAQVPQAVGLPDTLLLVEDMEGHGHEWRVARSICWSHDGKVPLRVCNPYPFPLSLPQRQPLATVTQLDPKEVQGRSRLVLRSTGPQVIEVDVQQVEQVSSAEHPALALRGEGLTGDQQTQLTTLLQKWSHVFAAHDEDFGGTSVVIHQIPTGTAHPIRERYRPVPPNLYPELRALLQGMLDSGVVKESASPWAAPVVLAKKKDGSCRVCVDYRKLNAVTHKDSFPLPRIEESLTSLTRSQWYSTLDLV</sequence>
<evidence type="ECO:0000313" key="3">
    <source>
        <dbReference type="Proteomes" id="UP001591681"/>
    </source>
</evidence>
<keyword evidence="3" id="KW-1185">Reference proteome</keyword>
<accession>A0ABD1KFE5</accession>
<dbReference type="PANTHER" id="PTHR24559:SF435">
    <property type="entry name" value="RIBONUCLEASE H"/>
    <property type="match status" value="1"/>
</dbReference>
<dbReference type="EMBL" id="JBHFQA010000006">
    <property type="protein sequence ID" value="KAL2097873.1"/>
    <property type="molecule type" value="Genomic_DNA"/>
</dbReference>
<dbReference type="AlphaFoldDB" id="A0ABD1KFE5"/>
<dbReference type="CDD" id="cd01647">
    <property type="entry name" value="RT_LTR"/>
    <property type="match status" value="1"/>
</dbReference>
<dbReference type="Proteomes" id="UP001591681">
    <property type="component" value="Unassembled WGS sequence"/>
</dbReference>
<dbReference type="InterPro" id="IPR053134">
    <property type="entry name" value="RNA-dir_DNA_polymerase"/>
</dbReference>
<reference evidence="2 3" key="1">
    <citation type="submission" date="2024-09" db="EMBL/GenBank/DDBJ databases">
        <title>A chromosome-level genome assembly of Gray's grenadier anchovy, Coilia grayii.</title>
        <authorList>
            <person name="Fu Z."/>
        </authorList>
    </citation>
    <scope>NUCLEOTIDE SEQUENCE [LARGE SCALE GENOMIC DNA]</scope>
    <source>
        <strain evidence="2">G4</strain>
        <tissue evidence="2">Muscle</tissue>
    </source>
</reference>
<protein>
    <recommendedName>
        <fullName evidence="4">Transposon Ty3-I Gag-Pol polyprotein</fullName>
    </recommendedName>
</protein>
<dbReference type="PANTHER" id="PTHR24559">
    <property type="entry name" value="TRANSPOSON TY3-I GAG-POL POLYPROTEIN"/>
    <property type="match status" value="1"/>
</dbReference>
<feature type="region of interest" description="Disordered" evidence="1">
    <location>
        <begin position="1"/>
        <end position="20"/>
    </location>
</feature>
<name>A0ABD1KFE5_9TELE</name>